<dbReference type="InterPro" id="IPR043445">
    <property type="entry name" value="TMEPAI/LRAD4"/>
</dbReference>
<evidence type="ECO:0000256" key="8">
    <source>
        <dbReference type="SAM" id="MobiDB-lite"/>
    </source>
</evidence>
<dbReference type="InParanoid" id="A0A1S3FT54"/>
<evidence type="ECO:0000256" key="1">
    <source>
        <dbReference type="ARBA" id="ARBA00004391"/>
    </source>
</evidence>
<sequence>MKVSRREQAELEFVQILVIVVVMMVMVVVITCLLSHYKLSARSFISRHGQERRREDGLSSEGCLWPSESTASGGGIPEVRPTPRPPPATSPAQPRPPPATSPAQPCPPLATSPAQPCPPPATSPVQPCHPPATSPPATSPAQLCPPLATSPAQPCIHVPSHLQKVSFGAVYQCFHSNAAALSPGLLAWLEGPELGAHSGTTVQLLEPESHICPQQKEGRPGRPEVLSTAGCAAQGWTECSPVQSGVSAESELTPELSTGQWPELSTRQRPELSTRQRPELSTRQRPELSTRQRRRAWDTACCVPWSLCGHSDVRASCGEGAPRQRGAGPPLPPVLTPAGVGRSDFSFQAQVWPRQNIPDMKKWVLVLGRARGAAPAGSRYAASLAWDSRSSAAAWRARLTGLASRAGLETNF</sequence>
<name>A0A1S3FT54_DIPOR</name>
<feature type="compositionally biased region" description="Polar residues" evidence="8">
    <location>
        <begin position="255"/>
        <end position="265"/>
    </location>
</feature>
<dbReference type="AlphaFoldDB" id="A0A1S3FT54"/>
<keyword evidence="5" id="KW-0967">Endosome</keyword>
<evidence type="ECO:0000313" key="10">
    <source>
        <dbReference type="Proteomes" id="UP000081671"/>
    </source>
</evidence>
<feature type="transmembrane region" description="Helical" evidence="9">
    <location>
        <begin position="12"/>
        <end position="37"/>
    </location>
</feature>
<evidence type="ECO:0000256" key="6">
    <source>
        <dbReference type="ARBA" id="ARBA00022989"/>
    </source>
</evidence>
<comment type="subcellular location">
    <subcellularLocation>
        <location evidence="1">Early endosome membrane</location>
        <topology evidence="1">Single-pass membrane protein</topology>
    </subcellularLocation>
</comment>
<feature type="compositionally biased region" description="Pro residues" evidence="8">
    <location>
        <begin position="80"/>
        <end position="138"/>
    </location>
</feature>
<comment type="similarity">
    <text evidence="2">Belongs to the PMEPA1 family.</text>
</comment>
<dbReference type="GO" id="GO:0031901">
    <property type="term" value="C:early endosome membrane"/>
    <property type="evidence" value="ECO:0007669"/>
    <property type="project" value="UniProtKB-SubCell"/>
</dbReference>
<dbReference type="RefSeq" id="XP_012879746.1">
    <property type="nucleotide sequence ID" value="XM_013024292.1"/>
</dbReference>
<dbReference type="OrthoDB" id="10038550at2759"/>
<protein>
    <submittedName>
        <fullName evidence="11">Protein TMEPAI</fullName>
    </submittedName>
</protein>
<feature type="region of interest" description="Disordered" evidence="8">
    <location>
        <begin position="247"/>
        <end position="291"/>
    </location>
</feature>
<gene>
    <name evidence="11" type="primary">Pmepa1</name>
</gene>
<organism evidence="10 11">
    <name type="scientific">Dipodomys ordii</name>
    <name type="common">Ord's kangaroo rat</name>
    <dbReference type="NCBI Taxonomy" id="10020"/>
    <lineage>
        <taxon>Eukaryota</taxon>
        <taxon>Metazoa</taxon>
        <taxon>Chordata</taxon>
        <taxon>Craniata</taxon>
        <taxon>Vertebrata</taxon>
        <taxon>Euteleostomi</taxon>
        <taxon>Mammalia</taxon>
        <taxon>Eutheria</taxon>
        <taxon>Euarchontoglires</taxon>
        <taxon>Glires</taxon>
        <taxon>Rodentia</taxon>
        <taxon>Castorimorpha</taxon>
        <taxon>Heteromyidae</taxon>
        <taxon>Dipodomyinae</taxon>
        <taxon>Dipodomys</taxon>
    </lineage>
</organism>
<keyword evidence="7 9" id="KW-0472">Membrane</keyword>
<evidence type="ECO:0000256" key="9">
    <source>
        <dbReference type="SAM" id="Phobius"/>
    </source>
</evidence>
<dbReference type="CTD" id="56937"/>
<dbReference type="Proteomes" id="UP000081671">
    <property type="component" value="Unplaced"/>
</dbReference>
<evidence type="ECO:0000256" key="5">
    <source>
        <dbReference type="ARBA" id="ARBA00022753"/>
    </source>
</evidence>
<keyword evidence="10" id="KW-1185">Reference proteome</keyword>
<evidence type="ECO:0000313" key="11">
    <source>
        <dbReference type="RefSeq" id="XP_012879746.1"/>
    </source>
</evidence>
<proteinExistence type="inferred from homology"/>
<dbReference type="GO" id="GO:0070412">
    <property type="term" value="F:R-SMAD binding"/>
    <property type="evidence" value="ECO:0007669"/>
    <property type="project" value="InterPro"/>
</dbReference>
<feature type="region of interest" description="Disordered" evidence="8">
    <location>
        <begin position="319"/>
        <end position="339"/>
    </location>
</feature>
<keyword evidence="4" id="KW-0734">Signal transduction inhibitor</keyword>
<accession>A0A1S3FT54</accession>
<keyword evidence="6 9" id="KW-1133">Transmembrane helix</keyword>
<evidence type="ECO:0000256" key="3">
    <source>
        <dbReference type="ARBA" id="ARBA00022692"/>
    </source>
</evidence>
<dbReference type="GO" id="GO:0000139">
    <property type="term" value="C:Golgi membrane"/>
    <property type="evidence" value="ECO:0007669"/>
    <property type="project" value="TreeGrafter"/>
</dbReference>
<reference evidence="11" key="1">
    <citation type="submission" date="2025-08" db="UniProtKB">
        <authorList>
            <consortium name="RefSeq"/>
        </authorList>
    </citation>
    <scope>IDENTIFICATION</scope>
    <source>
        <tissue evidence="11">Kidney</tissue>
    </source>
</reference>
<feature type="compositionally biased region" description="Basic and acidic residues" evidence="8">
    <location>
        <begin position="48"/>
        <end position="57"/>
    </location>
</feature>
<dbReference type="GO" id="GO:0030512">
    <property type="term" value="P:negative regulation of transforming growth factor beta receptor signaling pathway"/>
    <property type="evidence" value="ECO:0007669"/>
    <property type="project" value="InterPro"/>
</dbReference>
<dbReference type="PANTHER" id="PTHR16514:SF5">
    <property type="entry name" value="PROTEIN TMEPAI"/>
    <property type="match status" value="1"/>
</dbReference>
<feature type="compositionally biased region" description="Basic and acidic residues" evidence="8">
    <location>
        <begin position="266"/>
        <end position="290"/>
    </location>
</feature>
<evidence type="ECO:0000256" key="4">
    <source>
        <dbReference type="ARBA" id="ARBA00022700"/>
    </source>
</evidence>
<evidence type="ECO:0000256" key="7">
    <source>
        <dbReference type="ARBA" id="ARBA00023136"/>
    </source>
</evidence>
<dbReference type="PANTHER" id="PTHR16514">
    <property type="entry name" value="LOW DENSITY LIPOPROTEIN RECEPTOR CLASS A DOMAIN-CONTAINING 4A"/>
    <property type="match status" value="1"/>
</dbReference>
<dbReference type="GeneID" id="105991622"/>
<dbReference type="KEGG" id="dord:105991622"/>
<feature type="region of interest" description="Disordered" evidence="8">
    <location>
        <begin position="46"/>
        <end position="145"/>
    </location>
</feature>
<evidence type="ECO:0000256" key="2">
    <source>
        <dbReference type="ARBA" id="ARBA00009908"/>
    </source>
</evidence>
<dbReference type="PRINTS" id="PR01217">
    <property type="entry name" value="PRICHEXTENSN"/>
</dbReference>
<keyword evidence="3 9" id="KW-0812">Transmembrane</keyword>